<dbReference type="EMBL" id="JARYGX010000028">
    <property type="protein sequence ID" value="MDH7454498.1"/>
    <property type="molecule type" value="Genomic_DNA"/>
</dbReference>
<dbReference type="PANTHER" id="PTHR34477">
    <property type="entry name" value="UPF0213 PROTEIN YHBQ"/>
    <property type="match status" value="1"/>
</dbReference>
<reference evidence="4" key="1">
    <citation type="journal article" date="2007" name="Int. J. Syst. Evol. Microbiol.">
        <title>Luteimonas composti sp. nov., a moderately thermophilic bacterium isolated from food waste.</title>
        <authorList>
            <person name="Young C.C."/>
            <person name="Kampfer P."/>
            <person name="Chen W.M."/>
            <person name="Yen W.S."/>
            <person name="Arun A.B."/>
            <person name="Lai W.A."/>
            <person name="Shen F.T."/>
            <person name="Rekha P.D."/>
            <person name="Lin K.Y."/>
            <person name="Chou J.H."/>
        </authorList>
    </citation>
    <scope>NUCLEOTIDE SEQUENCE</scope>
    <source>
        <strain evidence="4">CC-YY355</strain>
    </source>
</reference>
<proteinExistence type="inferred from homology"/>
<evidence type="ECO:0000256" key="1">
    <source>
        <dbReference type="ARBA" id="ARBA00007435"/>
    </source>
</evidence>
<name>A0ABT6MX45_9GAMM</name>
<accession>A0ABT6MX45</accession>
<comment type="caution">
    <text evidence="4">The sequence shown here is derived from an EMBL/GenBank/DDBJ whole genome shotgun (WGS) entry which is preliminary data.</text>
</comment>
<dbReference type="InterPro" id="IPR000305">
    <property type="entry name" value="GIY-YIG_endonuc"/>
</dbReference>
<feature type="domain" description="GIY-YIG" evidence="3">
    <location>
        <begin position="26"/>
        <end position="101"/>
    </location>
</feature>
<reference evidence="4" key="2">
    <citation type="submission" date="2023-04" db="EMBL/GenBank/DDBJ databases">
        <authorList>
            <person name="Sun J.-Q."/>
        </authorList>
    </citation>
    <scope>NUCLEOTIDE SEQUENCE</scope>
    <source>
        <strain evidence="4">CC-YY355</strain>
    </source>
</reference>
<gene>
    <name evidence="4" type="ORF">QF205_15660</name>
</gene>
<evidence type="ECO:0000256" key="2">
    <source>
        <dbReference type="SAM" id="MobiDB-lite"/>
    </source>
</evidence>
<dbReference type="Gene3D" id="3.40.1440.10">
    <property type="entry name" value="GIY-YIG endonuclease"/>
    <property type="match status" value="1"/>
</dbReference>
<comment type="similarity">
    <text evidence="1">Belongs to the UPF0213 family.</text>
</comment>
<evidence type="ECO:0000313" key="4">
    <source>
        <dbReference type="EMBL" id="MDH7454498.1"/>
    </source>
</evidence>
<dbReference type="PANTHER" id="PTHR34477:SF1">
    <property type="entry name" value="UPF0213 PROTEIN YHBQ"/>
    <property type="match status" value="1"/>
</dbReference>
<evidence type="ECO:0000259" key="3">
    <source>
        <dbReference type="PROSITE" id="PS50164"/>
    </source>
</evidence>
<dbReference type="InterPro" id="IPR035901">
    <property type="entry name" value="GIY-YIG_endonuc_sf"/>
</dbReference>
<keyword evidence="5" id="KW-1185">Reference proteome</keyword>
<dbReference type="SUPFAM" id="SSF82771">
    <property type="entry name" value="GIY-YIG endonuclease"/>
    <property type="match status" value="1"/>
</dbReference>
<dbReference type="CDD" id="cd10456">
    <property type="entry name" value="GIY-YIG_UPF0213"/>
    <property type="match status" value="1"/>
</dbReference>
<organism evidence="4 5">
    <name type="scientific">Luteimonas composti</name>
    <dbReference type="NCBI Taxonomy" id="398257"/>
    <lineage>
        <taxon>Bacteria</taxon>
        <taxon>Pseudomonadati</taxon>
        <taxon>Pseudomonadota</taxon>
        <taxon>Gammaproteobacteria</taxon>
        <taxon>Lysobacterales</taxon>
        <taxon>Lysobacteraceae</taxon>
        <taxon>Luteimonas</taxon>
    </lineage>
</organism>
<dbReference type="PROSITE" id="PS50164">
    <property type="entry name" value="GIY_YIG"/>
    <property type="match status" value="1"/>
</dbReference>
<dbReference type="Proteomes" id="UP001160550">
    <property type="component" value="Unassembled WGS sequence"/>
</dbReference>
<protein>
    <submittedName>
        <fullName evidence="4">GIY-YIG nuclease family protein</fullName>
    </submittedName>
</protein>
<dbReference type="RefSeq" id="WP_280943728.1">
    <property type="nucleotide sequence ID" value="NZ_JARYGX010000028.1"/>
</dbReference>
<dbReference type="InterPro" id="IPR050190">
    <property type="entry name" value="UPF0213_domain"/>
</dbReference>
<feature type="region of interest" description="Disordered" evidence="2">
    <location>
        <begin position="1"/>
        <end position="21"/>
    </location>
</feature>
<dbReference type="Pfam" id="PF01541">
    <property type="entry name" value="GIY-YIG"/>
    <property type="match status" value="1"/>
</dbReference>
<sequence length="105" mass="11679">MRTPACPTHARPDDVPLAQPQGQGGDGWWLYLVECGDGSWYAGISNDVAARLRAHAAGKGARYTRGRGPFQLLAQRAYPDRAAASRAEWQLKRLPRQRKRAFFDA</sequence>
<evidence type="ECO:0000313" key="5">
    <source>
        <dbReference type="Proteomes" id="UP001160550"/>
    </source>
</evidence>